<organism evidence="1 2">
    <name type="scientific">Marine Group I thaumarchaeote</name>
    <dbReference type="NCBI Taxonomy" id="2511932"/>
    <lineage>
        <taxon>Archaea</taxon>
        <taxon>Nitrososphaerota</taxon>
        <taxon>Marine Group I</taxon>
    </lineage>
</organism>
<evidence type="ECO:0000313" key="1">
    <source>
        <dbReference type="EMBL" id="NWJ43903.1"/>
    </source>
</evidence>
<gene>
    <name evidence="1" type="ORF">HX837_06870</name>
</gene>
<dbReference type="EMBL" id="JACASV010000071">
    <property type="protein sequence ID" value="NWJ43903.1"/>
    <property type="molecule type" value="Genomic_DNA"/>
</dbReference>
<proteinExistence type="predicted"/>
<dbReference type="AlphaFoldDB" id="A0A7K4MQP1"/>
<evidence type="ECO:0000313" key="2">
    <source>
        <dbReference type="Proteomes" id="UP000523105"/>
    </source>
</evidence>
<comment type="caution">
    <text evidence="1">The sequence shown here is derived from an EMBL/GenBank/DDBJ whole genome shotgun (WGS) entry which is preliminary data.</text>
</comment>
<protein>
    <submittedName>
        <fullName evidence="1">Uncharacterized protein</fullName>
    </submittedName>
</protein>
<dbReference type="Proteomes" id="UP000523105">
    <property type="component" value="Unassembled WGS sequence"/>
</dbReference>
<sequence>MLYSVKEDELYINTFPVAKGGAVEQPDPKTEIKYDKPFKLNPENTIIMSRGLGTPGVSGNKSWYDMIKDFEHRGFTVINTNKCHDICSDKVMNQIVFERHNIQTPKTVRI</sequence>
<accession>A0A7K4MQP1</accession>
<reference evidence="1 2" key="1">
    <citation type="journal article" date="2019" name="Environ. Microbiol.">
        <title>Genomics insights into ecotype formation of ammonia-oxidizing archaea in the deep ocean.</title>
        <authorList>
            <person name="Wang Y."/>
            <person name="Huang J.M."/>
            <person name="Cui G.J."/>
            <person name="Nunoura T."/>
            <person name="Takaki Y."/>
            <person name="Li W.L."/>
            <person name="Li J."/>
            <person name="Gao Z.M."/>
            <person name="Takai K."/>
            <person name="Zhang A.Q."/>
            <person name="Stepanauskas R."/>
        </authorList>
    </citation>
    <scope>NUCLEOTIDE SEQUENCE [LARGE SCALE GENOMIC DNA]</scope>
    <source>
        <strain evidence="1 2">L15b</strain>
    </source>
</reference>
<name>A0A7K4MQP1_9ARCH</name>